<dbReference type="InterPro" id="IPR018713">
    <property type="entry name" value="MPAB/Lcp_cat_dom"/>
</dbReference>
<comment type="caution">
    <text evidence="3">The sequence shown here is derived from an EMBL/GenBank/DDBJ whole genome shotgun (WGS) entry which is preliminary data.</text>
</comment>
<dbReference type="EMBL" id="BAABDO010000015">
    <property type="protein sequence ID" value="GAA4134432.1"/>
    <property type="molecule type" value="Genomic_DNA"/>
</dbReference>
<dbReference type="Proteomes" id="UP001500266">
    <property type="component" value="Unassembled WGS sequence"/>
</dbReference>
<feature type="region of interest" description="Disordered" evidence="1">
    <location>
        <begin position="1"/>
        <end position="34"/>
    </location>
</feature>
<keyword evidence="4" id="KW-1185">Reference proteome</keyword>
<protein>
    <recommendedName>
        <fullName evidence="2">ER-bound oxygenase mpaB/mpaB'/Rubber oxygenase catalytic domain-containing protein</fullName>
    </recommendedName>
</protein>
<dbReference type="PANTHER" id="PTHR36151">
    <property type="entry name" value="BLR2777 PROTEIN"/>
    <property type="match status" value="1"/>
</dbReference>
<gene>
    <name evidence="3" type="ORF">GCM10022416_16130</name>
</gene>
<dbReference type="Pfam" id="PF09995">
    <property type="entry name" value="MPAB_Lcp_cat"/>
    <property type="match status" value="1"/>
</dbReference>
<reference evidence="4" key="1">
    <citation type="journal article" date="2019" name="Int. J. Syst. Evol. Microbiol.">
        <title>The Global Catalogue of Microorganisms (GCM) 10K type strain sequencing project: providing services to taxonomists for standard genome sequencing and annotation.</title>
        <authorList>
            <consortium name="The Broad Institute Genomics Platform"/>
            <consortium name="The Broad Institute Genome Sequencing Center for Infectious Disease"/>
            <person name="Wu L."/>
            <person name="Ma J."/>
        </authorList>
    </citation>
    <scope>NUCLEOTIDE SEQUENCE [LARGE SCALE GENOMIC DNA]</scope>
    <source>
        <strain evidence="4">JCM 17316</strain>
    </source>
</reference>
<dbReference type="RefSeq" id="WP_345018950.1">
    <property type="nucleotide sequence ID" value="NZ_BAABDO010000015.1"/>
</dbReference>
<feature type="compositionally biased region" description="Low complexity" evidence="1">
    <location>
        <begin position="1"/>
        <end position="21"/>
    </location>
</feature>
<evidence type="ECO:0000256" key="1">
    <source>
        <dbReference type="SAM" id="MobiDB-lite"/>
    </source>
</evidence>
<evidence type="ECO:0000313" key="4">
    <source>
        <dbReference type="Proteomes" id="UP001500266"/>
    </source>
</evidence>
<dbReference type="PANTHER" id="PTHR36151:SF3">
    <property type="entry name" value="ER-BOUND OXYGENASE MPAB_MPAB'_RUBBER OXYGENASE CATALYTIC DOMAIN-CONTAINING PROTEIN"/>
    <property type="match status" value="1"/>
</dbReference>
<evidence type="ECO:0000259" key="2">
    <source>
        <dbReference type="Pfam" id="PF09995"/>
    </source>
</evidence>
<organism evidence="3 4">
    <name type="scientific">Actinomadura keratinilytica</name>
    <dbReference type="NCBI Taxonomy" id="547461"/>
    <lineage>
        <taxon>Bacteria</taxon>
        <taxon>Bacillati</taxon>
        <taxon>Actinomycetota</taxon>
        <taxon>Actinomycetes</taxon>
        <taxon>Streptosporangiales</taxon>
        <taxon>Thermomonosporaceae</taxon>
        <taxon>Actinomadura</taxon>
    </lineage>
</organism>
<name>A0ABP7YEB9_9ACTN</name>
<accession>A0ABP7YEB9</accession>
<feature type="domain" description="ER-bound oxygenase mpaB/mpaB'/Rubber oxygenase catalytic" evidence="2">
    <location>
        <begin position="46"/>
        <end position="281"/>
    </location>
</feature>
<evidence type="ECO:0000313" key="3">
    <source>
        <dbReference type="EMBL" id="GAA4134432.1"/>
    </source>
</evidence>
<sequence length="319" mass="35560">MTITGETSSSESNATESNVTELKSTRARARVKAPEPTPFKPGSILWDTVGLHTSVLAANSAFVLQVMHPSIGTVVDQRSRFRVDPVGRAARSFASVQTWIYGGEEAIAEGLRLREMHKPLSAVDEEGRTHHALSADPWAWVHLTGYYASVTAVRYFAPAPFTPEEEQQLFDEFMHLGRILRVPERMLPKSIPDYWAYFADMVENTLVPHRVAHDVLDMLERVPPGTPTLLRPLAAAAGLTGGRLIRFITVGTLPPAARDKLGLPWTPADDRRLRAVCRTIAITTARLPERLRYMPIAYRAREAARARQRLDRALANRPL</sequence>
<proteinExistence type="predicted"/>